<dbReference type="EMBL" id="AP014633">
    <property type="protein sequence ID" value="BAP57324.1"/>
    <property type="molecule type" value="Genomic_DNA"/>
</dbReference>
<evidence type="ECO:0000256" key="3">
    <source>
        <dbReference type="ARBA" id="ARBA00022505"/>
    </source>
</evidence>
<protein>
    <submittedName>
        <fullName evidence="8">Molybdenum-pterin binding domain protein</fullName>
    </submittedName>
</protein>
<dbReference type="Gene3D" id="1.10.10.10">
    <property type="entry name" value="Winged helix-like DNA-binding domain superfamily/Winged helix DNA-binding domain"/>
    <property type="match status" value="1"/>
</dbReference>
<dbReference type="Pfam" id="PF03459">
    <property type="entry name" value="TOBE"/>
    <property type="match status" value="2"/>
</dbReference>
<evidence type="ECO:0000259" key="7">
    <source>
        <dbReference type="PROSITE" id="PS51866"/>
    </source>
</evidence>
<dbReference type="Pfam" id="PF00126">
    <property type="entry name" value="HTH_1"/>
    <property type="match status" value="1"/>
</dbReference>
<dbReference type="GO" id="GO:0015689">
    <property type="term" value="P:molybdate ion transport"/>
    <property type="evidence" value="ECO:0007669"/>
    <property type="project" value="UniProtKB-UniRule"/>
</dbReference>
<evidence type="ECO:0000256" key="1">
    <source>
        <dbReference type="ARBA" id="ARBA00008110"/>
    </source>
</evidence>
<dbReference type="InterPro" id="IPR004606">
    <property type="entry name" value="Mop_domain"/>
</dbReference>
<keyword evidence="4" id="KW-0677">Repeat</keyword>
<accession>A0A090AIW4</accession>
<dbReference type="PANTHER" id="PTHR30432">
    <property type="entry name" value="TRANSCRIPTIONAL REGULATOR MODE"/>
    <property type="match status" value="1"/>
</dbReference>
<dbReference type="STRING" id="40754.THII_3027"/>
<evidence type="ECO:0000256" key="2">
    <source>
        <dbReference type="ARBA" id="ARBA00022448"/>
    </source>
</evidence>
<dbReference type="InterPro" id="IPR003725">
    <property type="entry name" value="ModE-bd_N"/>
</dbReference>
<dbReference type="Proteomes" id="UP000031623">
    <property type="component" value="Chromosome"/>
</dbReference>
<keyword evidence="9" id="KW-1185">Reference proteome</keyword>
<dbReference type="OrthoDB" id="9800709at2"/>
<dbReference type="SUPFAM" id="SSF46785">
    <property type="entry name" value="Winged helix' DNA-binding domain"/>
    <property type="match status" value="1"/>
</dbReference>
<dbReference type="SUPFAM" id="SSF50331">
    <property type="entry name" value="MOP-like"/>
    <property type="match status" value="2"/>
</dbReference>
<dbReference type="AlphaFoldDB" id="A0A090AIW4"/>
<dbReference type="HOGENOM" id="CLU_087839_1_0_6"/>
<dbReference type="GO" id="GO:0003700">
    <property type="term" value="F:DNA-binding transcription factor activity"/>
    <property type="evidence" value="ECO:0007669"/>
    <property type="project" value="InterPro"/>
</dbReference>
<evidence type="ECO:0000313" key="8">
    <source>
        <dbReference type="EMBL" id="BAP57324.1"/>
    </source>
</evidence>
<dbReference type="PROSITE" id="PS51866">
    <property type="entry name" value="MOP"/>
    <property type="match status" value="2"/>
</dbReference>
<dbReference type="PANTHER" id="PTHR30432:SF1">
    <property type="entry name" value="DNA-BINDING TRANSCRIPTIONAL DUAL REGULATOR MODE"/>
    <property type="match status" value="1"/>
</dbReference>
<evidence type="ECO:0000256" key="5">
    <source>
        <dbReference type="PIRNR" id="PIRNR005763"/>
    </source>
</evidence>
<dbReference type="InterPro" id="IPR051815">
    <property type="entry name" value="Molybdate_resp_trans_reg"/>
</dbReference>
<sequence length="271" mass="29690">MDSIKTEIQGRLWITKQDHSFIGRGRVELLEKIAQYGSIAKAAKAMKMSYKAAWDAIDAMNNLAQEPLVRCSSGGKGGGGTQVTEYGRQLIATFRAIEAEHQQFLEQLSQQIEKFDHFYQLMKHINMSTSARNQFIGTVTHIKIGQVNAEIVLKLKGDDHIVATITQESVKRLGLQEGSEAYVLIKAPHVILVPTDSELEFSARNRLCGKVTRLIGGDAVNAEVVLELSGGNTLKAVVTQEAVTELAIKEGQALCGIIKASHVILAVKKPR</sequence>
<feature type="region of interest" description="Required for dimer formation and molybdate binding" evidence="6">
    <location>
        <begin position="129"/>
        <end position="137"/>
    </location>
</feature>
<dbReference type="PIRSF" id="PIRSF005763">
    <property type="entry name" value="Txn_reg_ModE"/>
    <property type="match status" value="1"/>
</dbReference>
<name>A0A090AIW4_9GAMM</name>
<feature type="domain" description="Mop" evidence="7">
    <location>
        <begin position="200"/>
        <end position="267"/>
    </location>
</feature>
<reference evidence="8 9" key="1">
    <citation type="journal article" date="2014" name="ISME J.">
        <title>Ecophysiology of Thioploca ingrica as revealed by the complete genome sequence supplemented with proteomic evidence.</title>
        <authorList>
            <person name="Kojima H."/>
            <person name="Ogura Y."/>
            <person name="Yamamoto N."/>
            <person name="Togashi T."/>
            <person name="Mori H."/>
            <person name="Watanabe T."/>
            <person name="Nemoto F."/>
            <person name="Kurokawa K."/>
            <person name="Hayashi T."/>
            <person name="Fukui M."/>
        </authorList>
    </citation>
    <scope>NUCLEOTIDE SEQUENCE [LARGE SCALE GENOMIC DNA]</scope>
</reference>
<evidence type="ECO:0000256" key="6">
    <source>
        <dbReference type="PIRSR" id="PIRSR005763-1"/>
    </source>
</evidence>
<comment type="similarity">
    <text evidence="1 5">Belongs to the ModE family.</text>
</comment>
<dbReference type="InterPro" id="IPR005116">
    <property type="entry name" value="Transp-assoc_OB_typ1"/>
</dbReference>
<feature type="domain" description="Mop" evidence="7">
    <location>
        <begin position="128"/>
        <end position="194"/>
    </location>
</feature>
<dbReference type="NCBIfam" id="TIGR00637">
    <property type="entry name" value="ModE_repress"/>
    <property type="match status" value="1"/>
</dbReference>
<dbReference type="GO" id="GO:0030151">
    <property type="term" value="F:molybdenum ion binding"/>
    <property type="evidence" value="ECO:0007669"/>
    <property type="project" value="UniProtKB-UniRule"/>
</dbReference>
<keyword evidence="2 5" id="KW-0813">Transport</keyword>
<organism evidence="8 9">
    <name type="scientific">Thioploca ingrica</name>
    <dbReference type="NCBI Taxonomy" id="40754"/>
    <lineage>
        <taxon>Bacteria</taxon>
        <taxon>Pseudomonadati</taxon>
        <taxon>Pseudomonadota</taxon>
        <taxon>Gammaproteobacteria</taxon>
        <taxon>Thiotrichales</taxon>
        <taxon>Thiotrichaceae</taxon>
        <taxon>Thioploca</taxon>
    </lineage>
</organism>
<dbReference type="InterPro" id="IPR016462">
    <property type="entry name" value="ModE"/>
</dbReference>
<dbReference type="InterPro" id="IPR000847">
    <property type="entry name" value="LysR_HTH_N"/>
</dbReference>
<evidence type="ECO:0000256" key="4">
    <source>
        <dbReference type="ARBA" id="ARBA00022737"/>
    </source>
</evidence>
<dbReference type="InterPro" id="IPR008995">
    <property type="entry name" value="Mo/tungstate-bd_C_term_dom"/>
</dbReference>
<dbReference type="InterPro" id="IPR036390">
    <property type="entry name" value="WH_DNA-bd_sf"/>
</dbReference>
<dbReference type="InterPro" id="IPR036388">
    <property type="entry name" value="WH-like_DNA-bd_sf"/>
</dbReference>
<gene>
    <name evidence="8" type="ORF">THII_3027</name>
</gene>
<evidence type="ECO:0000313" key="9">
    <source>
        <dbReference type="Proteomes" id="UP000031623"/>
    </source>
</evidence>
<dbReference type="KEGG" id="tig:THII_3027"/>
<proteinExistence type="inferred from homology"/>
<dbReference type="Gene3D" id="2.40.50.100">
    <property type="match status" value="2"/>
</dbReference>
<dbReference type="NCBIfam" id="TIGR00638">
    <property type="entry name" value="Mop"/>
    <property type="match status" value="2"/>
</dbReference>
<keyword evidence="3 5" id="KW-0500">Molybdenum</keyword>